<feature type="transmembrane region" description="Helical" evidence="2">
    <location>
        <begin position="89"/>
        <end position="111"/>
    </location>
</feature>
<feature type="transmembrane region" description="Helical" evidence="2">
    <location>
        <begin position="166"/>
        <end position="191"/>
    </location>
</feature>
<keyword evidence="2" id="KW-0812">Transmembrane</keyword>
<reference evidence="3" key="1">
    <citation type="submission" date="2020-02" db="EMBL/GenBank/DDBJ databases">
        <authorList>
            <person name="Meier V. D."/>
        </authorList>
    </citation>
    <scope>NUCLEOTIDE SEQUENCE</scope>
    <source>
        <strain evidence="3">AVDCRST_MAG48</strain>
    </source>
</reference>
<name>A0A6J4KAI2_9ACTN</name>
<keyword evidence="2" id="KW-1133">Transmembrane helix</keyword>
<evidence type="ECO:0000256" key="2">
    <source>
        <dbReference type="SAM" id="Phobius"/>
    </source>
</evidence>
<evidence type="ECO:0000313" key="3">
    <source>
        <dbReference type="EMBL" id="CAA9300122.1"/>
    </source>
</evidence>
<evidence type="ECO:0000256" key="1">
    <source>
        <dbReference type="SAM" id="MobiDB-lite"/>
    </source>
</evidence>
<organism evidence="3">
    <name type="scientific">uncultured Friedmanniella sp</name>
    <dbReference type="NCBI Taxonomy" id="335381"/>
    <lineage>
        <taxon>Bacteria</taxon>
        <taxon>Bacillati</taxon>
        <taxon>Actinomycetota</taxon>
        <taxon>Actinomycetes</taxon>
        <taxon>Propionibacteriales</taxon>
        <taxon>Nocardioidaceae</taxon>
        <taxon>Friedmanniella</taxon>
        <taxon>environmental samples</taxon>
    </lineage>
</organism>
<gene>
    <name evidence="3" type="ORF">AVDCRST_MAG48-1254</name>
</gene>
<proteinExistence type="predicted"/>
<dbReference type="AlphaFoldDB" id="A0A6J4KAI2"/>
<keyword evidence="2" id="KW-0472">Membrane</keyword>
<dbReference type="EMBL" id="CADCTS010000180">
    <property type="protein sequence ID" value="CAA9300122.1"/>
    <property type="molecule type" value="Genomic_DNA"/>
</dbReference>
<feature type="transmembrane region" description="Helical" evidence="2">
    <location>
        <begin position="123"/>
        <end position="146"/>
    </location>
</feature>
<accession>A0A6J4KAI2</accession>
<feature type="transmembrane region" description="Helical" evidence="2">
    <location>
        <begin position="45"/>
        <end position="69"/>
    </location>
</feature>
<protein>
    <submittedName>
        <fullName evidence="3">Uncharacterized protein</fullName>
    </submittedName>
</protein>
<sequence length="207" mass="21132">MSSAVNHGPGTADRRPGPGGAATSHQELVARQKEQFGGMKFGCSFFGWLTATGTAVLLTALLAAVGAALGLNGTFGTQPADSQIRTIGLVSGIVLLVVVLVAYFAGGYVAARMARFSGVKQGLGVWLWAVIFTIVIGVLGFVAGNQVDLLSRANGLPRLPVNGDTLAGGGIITVAAIVLISLVGALLGGLAGMRYHRRVDRAGFEDA</sequence>
<feature type="region of interest" description="Disordered" evidence="1">
    <location>
        <begin position="1"/>
        <end position="25"/>
    </location>
</feature>